<keyword evidence="5 7" id="KW-0460">Magnesium</keyword>
<dbReference type="Gene3D" id="3.30.460.10">
    <property type="entry name" value="Beta Polymerase, domain 2"/>
    <property type="match status" value="2"/>
</dbReference>
<keyword evidence="4 7" id="KW-0067">ATP-binding</keyword>
<dbReference type="SUPFAM" id="SSF81301">
    <property type="entry name" value="Nucleotidyltransferase"/>
    <property type="match status" value="2"/>
</dbReference>
<evidence type="ECO:0000259" key="9">
    <source>
        <dbReference type="Pfam" id="PF08335"/>
    </source>
</evidence>
<dbReference type="InterPro" id="IPR043519">
    <property type="entry name" value="NT_sf"/>
</dbReference>
<feature type="domain" description="PII-uridylyltransferase/Glutamine-synthetase adenylyltransferase" evidence="9">
    <location>
        <begin position="322"/>
        <end position="453"/>
    </location>
</feature>
<dbReference type="GO" id="GO:0047388">
    <property type="term" value="F:[glutamine synthetase]-adenylyl-L-tyrosine phosphorylase activity"/>
    <property type="evidence" value="ECO:0007669"/>
    <property type="project" value="UniProtKB-EC"/>
</dbReference>
<dbReference type="EMBL" id="JAUYVI010000002">
    <property type="protein sequence ID" value="MDQ7247375.1"/>
    <property type="molecule type" value="Genomic_DNA"/>
</dbReference>
<dbReference type="InterPro" id="IPR005190">
    <property type="entry name" value="GlnE_rpt_dom"/>
</dbReference>
<accession>A0ABU0YI32</accession>
<dbReference type="PANTHER" id="PTHR30621">
    <property type="entry name" value="GLUTAMINE SYNTHETASE ADENYLYLTRANSFERASE"/>
    <property type="match status" value="1"/>
</dbReference>
<organism evidence="10 11">
    <name type="scientific">Dongia sedimenti</name>
    <dbReference type="NCBI Taxonomy" id="3064282"/>
    <lineage>
        <taxon>Bacteria</taxon>
        <taxon>Pseudomonadati</taxon>
        <taxon>Pseudomonadota</taxon>
        <taxon>Alphaproteobacteria</taxon>
        <taxon>Rhodospirillales</taxon>
        <taxon>Dongiaceae</taxon>
        <taxon>Dongia</taxon>
    </lineage>
</organism>
<dbReference type="SUPFAM" id="SSF81593">
    <property type="entry name" value="Nucleotidyltransferase substrate binding subunit/domain"/>
    <property type="match status" value="2"/>
</dbReference>
<comment type="caution">
    <text evidence="10">The sequence shown here is derived from an EMBL/GenBank/DDBJ whole genome shotgun (WGS) entry which is preliminary data.</text>
</comment>
<dbReference type="Proteomes" id="UP001230156">
    <property type="component" value="Unassembled WGS sequence"/>
</dbReference>
<evidence type="ECO:0000256" key="3">
    <source>
        <dbReference type="ARBA" id="ARBA00022741"/>
    </source>
</evidence>
<evidence type="ECO:0000256" key="1">
    <source>
        <dbReference type="ARBA" id="ARBA00022679"/>
    </source>
</evidence>
<evidence type="ECO:0000259" key="8">
    <source>
        <dbReference type="Pfam" id="PF03710"/>
    </source>
</evidence>
<dbReference type="Pfam" id="PF03710">
    <property type="entry name" value="GlnE"/>
    <property type="match status" value="2"/>
</dbReference>
<keyword evidence="3 7" id="KW-0547">Nucleotide-binding</keyword>
<evidence type="ECO:0000256" key="5">
    <source>
        <dbReference type="ARBA" id="ARBA00022842"/>
    </source>
</evidence>
<evidence type="ECO:0000313" key="11">
    <source>
        <dbReference type="Proteomes" id="UP001230156"/>
    </source>
</evidence>
<reference evidence="11" key="1">
    <citation type="submission" date="2023-08" db="EMBL/GenBank/DDBJ databases">
        <title>Rhodospirillaceae gen. nov., a novel taxon isolated from the Yangtze River Yuezi River estuary sludge.</title>
        <authorList>
            <person name="Ruan L."/>
        </authorList>
    </citation>
    <scope>NUCLEOTIDE SEQUENCE [LARGE SCALE GENOMIC DNA]</scope>
    <source>
        <strain evidence="11">R-7</strain>
    </source>
</reference>
<evidence type="ECO:0000256" key="2">
    <source>
        <dbReference type="ARBA" id="ARBA00022695"/>
    </source>
</evidence>
<dbReference type="EC" id="2.7.7.89" evidence="7"/>
<name>A0ABU0YI32_9PROT</name>
<dbReference type="Gene3D" id="1.20.120.1510">
    <property type="match status" value="1"/>
</dbReference>
<keyword evidence="1 7" id="KW-0808">Transferase</keyword>
<feature type="region of interest" description="Adenylyl transferase" evidence="7">
    <location>
        <begin position="461"/>
        <end position="987"/>
    </location>
</feature>
<evidence type="ECO:0000313" key="10">
    <source>
        <dbReference type="EMBL" id="MDQ7247375.1"/>
    </source>
</evidence>
<dbReference type="NCBIfam" id="NF010706">
    <property type="entry name" value="PRK14108.1"/>
    <property type="match status" value="1"/>
</dbReference>
<comment type="catalytic activity">
    <reaction evidence="7">
        <text>[glutamine synthetase]-O(4)-(5'-adenylyl)-L-tyrosine + phosphate = [glutamine synthetase]-L-tyrosine + ADP</text>
        <dbReference type="Rhea" id="RHEA:43716"/>
        <dbReference type="Rhea" id="RHEA-COMP:10660"/>
        <dbReference type="Rhea" id="RHEA-COMP:10661"/>
        <dbReference type="ChEBI" id="CHEBI:43474"/>
        <dbReference type="ChEBI" id="CHEBI:46858"/>
        <dbReference type="ChEBI" id="CHEBI:83624"/>
        <dbReference type="ChEBI" id="CHEBI:456216"/>
        <dbReference type="EC" id="2.7.7.89"/>
    </reaction>
</comment>
<dbReference type="EC" id="2.7.7.42" evidence="7"/>
<dbReference type="InterPro" id="IPR023057">
    <property type="entry name" value="GlnE"/>
</dbReference>
<protein>
    <recommendedName>
        <fullName evidence="7">Bifunctional glutamine synthetase adenylyltransferase/adenylyl-removing enzyme</fullName>
    </recommendedName>
    <alternativeName>
        <fullName evidence="7">ATP:glutamine synthetase adenylyltransferase</fullName>
    </alternativeName>
    <alternativeName>
        <fullName evidence="7">ATase</fullName>
    </alternativeName>
    <domain>
        <recommendedName>
            <fullName evidence="7">Glutamine synthetase adenylyl-L-tyrosine phosphorylase</fullName>
            <ecNumber evidence="7">2.7.7.89</ecNumber>
        </recommendedName>
        <alternativeName>
            <fullName evidence="7">Adenylyl removase</fullName>
            <shortName evidence="7">AR</shortName>
            <shortName evidence="7">AT-N</shortName>
        </alternativeName>
    </domain>
    <domain>
        <recommendedName>
            <fullName evidence="7">Glutamine synthetase adenylyl transferase</fullName>
            <ecNumber evidence="7">2.7.7.42</ecNumber>
        </recommendedName>
        <alternativeName>
            <fullName evidence="7">Adenylyl transferase</fullName>
            <shortName evidence="7">AT</shortName>
            <shortName evidence="7">AT-C</shortName>
        </alternativeName>
    </domain>
</protein>
<dbReference type="PANTHER" id="PTHR30621:SF0">
    <property type="entry name" value="BIFUNCTIONAL GLUTAMINE SYNTHETASE ADENYLYLTRANSFERASE_ADENYLYL-REMOVING ENZYME"/>
    <property type="match status" value="1"/>
</dbReference>
<comment type="function">
    <text evidence="7">Involved in the regulation of glutamine synthetase GlnA, a key enzyme in the process to assimilate ammonia. When cellular nitrogen levels are high, the C-terminal adenylyl transferase (AT) inactivates GlnA by covalent transfer of an adenylyl group from ATP to specific tyrosine residue of GlnA, thus reducing its activity. Conversely, when nitrogen levels are low, the N-terminal adenylyl removase (AR) activates GlnA by removing the adenylyl group by phosphorolysis, increasing its activity. The regulatory region of GlnE binds the signal transduction protein PII (GlnB) which indicates the nitrogen status of the cell.</text>
</comment>
<gene>
    <name evidence="7" type="primary">glnE</name>
    <name evidence="10" type="ORF">Q8A70_06840</name>
</gene>
<proteinExistence type="inferred from homology"/>
<evidence type="ECO:0000256" key="4">
    <source>
        <dbReference type="ARBA" id="ARBA00022840"/>
    </source>
</evidence>
<keyword evidence="11" id="KW-1185">Reference proteome</keyword>
<evidence type="ECO:0000256" key="7">
    <source>
        <dbReference type="HAMAP-Rule" id="MF_00802"/>
    </source>
</evidence>
<dbReference type="InterPro" id="IPR013546">
    <property type="entry name" value="PII_UdlTrfase/GS_AdlTrfase"/>
</dbReference>
<feature type="region of interest" description="Adenylyl removase" evidence="7">
    <location>
        <begin position="1"/>
        <end position="458"/>
    </location>
</feature>
<feature type="domain" description="Glutamate-ammonia ligase adenylyltransferase repeated" evidence="8">
    <location>
        <begin position="566"/>
        <end position="811"/>
    </location>
</feature>
<dbReference type="Pfam" id="PF08335">
    <property type="entry name" value="GlnD_UR_UTase"/>
    <property type="match status" value="2"/>
</dbReference>
<evidence type="ECO:0000256" key="6">
    <source>
        <dbReference type="ARBA" id="ARBA00023268"/>
    </source>
</evidence>
<comment type="cofactor">
    <cofactor evidence="7">
        <name>Mg(2+)</name>
        <dbReference type="ChEBI" id="CHEBI:18420"/>
    </cofactor>
</comment>
<dbReference type="HAMAP" id="MF_00802">
    <property type="entry name" value="GlnE"/>
    <property type="match status" value="1"/>
</dbReference>
<keyword evidence="2 7" id="KW-0548">Nucleotidyltransferase</keyword>
<dbReference type="Gene3D" id="1.20.120.330">
    <property type="entry name" value="Nucleotidyltransferases domain 2"/>
    <property type="match status" value="2"/>
</dbReference>
<feature type="domain" description="PII-uridylyltransferase/Glutamine-synthetase adenylyltransferase" evidence="9">
    <location>
        <begin position="837"/>
        <end position="971"/>
    </location>
</feature>
<dbReference type="RefSeq" id="WP_379954776.1">
    <property type="nucleotide sequence ID" value="NZ_JAUYVI010000002.1"/>
</dbReference>
<comment type="catalytic activity">
    <reaction evidence="7">
        <text>[glutamine synthetase]-L-tyrosine + ATP = [glutamine synthetase]-O(4)-(5'-adenylyl)-L-tyrosine + diphosphate</text>
        <dbReference type="Rhea" id="RHEA:18589"/>
        <dbReference type="Rhea" id="RHEA-COMP:10660"/>
        <dbReference type="Rhea" id="RHEA-COMP:10661"/>
        <dbReference type="ChEBI" id="CHEBI:30616"/>
        <dbReference type="ChEBI" id="CHEBI:33019"/>
        <dbReference type="ChEBI" id="CHEBI:46858"/>
        <dbReference type="ChEBI" id="CHEBI:83624"/>
        <dbReference type="EC" id="2.7.7.42"/>
    </reaction>
</comment>
<feature type="domain" description="Glutamate-ammonia ligase adenylyltransferase repeated" evidence="8">
    <location>
        <begin position="46"/>
        <end position="290"/>
    </location>
</feature>
<keyword evidence="6 7" id="KW-0511">Multifunctional enzyme</keyword>
<sequence length="987" mass="109726">MPTLLSLLAGRPLPEPGDTSQAELHLSQCAESELAEIAADATGLRLLKSVFGNSPFLARCLLRDPAFARQLAFSDPESLFSTLIQELHPKALIDLDESALMQRLRIARRRAALLIALCDIGGLWPLERLTGALSRFADAAVRVTVSHLLYRCGTGGELELPDPSDPQRDSGFFVLALGKLGAYELNYSSDIDLILLYDQAKVRYVGRRSAQECFVRLARNLVRILQDATPDGYVCRVDLRLRPDPASTPLVMSALAAETYYEGMGQNWERAAMIKARVSAGDETAGKQFLLQLRPFVWRKHLDFYAIQDIHSIKRQIHAVKGYRSVAVAGHNIKLGRGGIREIEFFAQTQQLIWGGRNPDLRTRATLDSLEGLVAFGRTRRDVADDLAAAYRHLRHVEHRLQMMEDHQTQTLPQAGPELDRLAKFCGHSDTNDFEITLLEHMAKVEDHYAELFEEAPDLGGPSNLVFTGTEDDPGTVQSLQQMGFPDGSLVSGFVRDWHRGRYRATRSARARELLTELMPRLLQALAGTADADLAIRRFDDFLQALPAGVQIFSLLYSNPGLLDLVAEIMGGAPLLADRLSRRPALLESVLTAGFFEPVPQRQALKEDIEHQLEQALDFEEALDAVRRWTKDRQFQIGVRLLRGTADGEEAGAALSDIADIALGQLFPRAIAEFERQHGKLPGRGMALVALGKLGSREMTVTSDLDLIFIYDIPAGVEHWDTALSDGPKPLAPIQYYARIAQRFINAISAMTGEGGLFEVDMRLRPSGASGPIASGLQPFEKYQTEEAWTWEHMALTRARAICGDPGLVADCDAMLKRILAVPRDAGKLATDILDMRRRMAQQYRIDNPWDLKHVRGGQVDLDFIAQYLQLRHAHDHPEILARDSGRVLERARDLALLDDNTADQLIAIGRLWRQLQQMIRLLVGEKVEEARLREPTRRHLAQSGGADDFDALKDLIKRRAAAVHAAYQAIIGPETQKTTTAKGDAT</sequence>
<comment type="similarity">
    <text evidence="7">Belongs to the GlnE family.</text>
</comment>
<dbReference type="NCBIfam" id="NF008292">
    <property type="entry name" value="PRK11072.1"/>
    <property type="match status" value="1"/>
</dbReference>
<dbReference type="CDD" id="cd05401">
    <property type="entry name" value="NT_GlnE_GlnD_like"/>
    <property type="match status" value="2"/>
</dbReference>